<gene>
    <name evidence="1" type="ORF">S01H1_50848</name>
</gene>
<accession>X0W514</accession>
<organism evidence="1">
    <name type="scientific">marine sediment metagenome</name>
    <dbReference type="NCBI Taxonomy" id="412755"/>
    <lineage>
        <taxon>unclassified sequences</taxon>
        <taxon>metagenomes</taxon>
        <taxon>ecological metagenomes</taxon>
    </lineage>
</organism>
<name>X0W514_9ZZZZ</name>
<reference evidence="1" key="1">
    <citation type="journal article" date="2014" name="Front. Microbiol.">
        <title>High frequency of phylogenetically diverse reductive dehalogenase-homologous genes in deep subseafloor sedimentary metagenomes.</title>
        <authorList>
            <person name="Kawai M."/>
            <person name="Futagami T."/>
            <person name="Toyoda A."/>
            <person name="Takaki Y."/>
            <person name="Nishi S."/>
            <person name="Hori S."/>
            <person name="Arai W."/>
            <person name="Tsubouchi T."/>
            <person name="Morono Y."/>
            <person name="Uchiyama I."/>
            <person name="Ito T."/>
            <person name="Fujiyama A."/>
            <person name="Inagaki F."/>
            <person name="Takami H."/>
        </authorList>
    </citation>
    <scope>NUCLEOTIDE SEQUENCE</scope>
    <source>
        <strain evidence="1">Expedition CK06-06</strain>
    </source>
</reference>
<feature type="non-terminal residue" evidence="1">
    <location>
        <position position="1"/>
    </location>
</feature>
<evidence type="ECO:0000313" key="1">
    <source>
        <dbReference type="EMBL" id="GAG18397.1"/>
    </source>
</evidence>
<sequence length="211" mass="24238">FEFTRDIFNVRLGPDGQEVIVSYKPKHPEAVKFSEQDLKEKANGIIREMTAAKDRGDKVIFYSAIIGSIPGQMETAVQLLKVYVDHLRKGYQKSFIINPAEHFVSGMDADDLMYMWEVVQRSGLIDIWRFQTVEDIETSFGLLNREVAPEWLGKDATYSTGCTKEMKLAIEVQREHPEMQIIGPAKERFLRRSEYGIGKLYDRQLSDISLP</sequence>
<dbReference type="EMBL" id="BARS01032781">
    <property type="protein sequence ID" value="GAG18397.1"/>
    <property type="molecule type" value="Genomic_DNA"/>
</dbReference>
<comment type="caution">
    <text evidence="1">The sequence shown here is derived from an EMBL/GenBank/DDBJ whole genome shotgun (WGS) entry which is preliminary data.</text>
</comment>
<proteinExistence type="predicted"/>
<dbReference type="AlphaFoldDB" id="X0W514"/>
<protein>
    <submittedName>
        <fullName evidence="1">Uncharacterized protein</fullName>
    </submittedName>
</protein>